<reference evidence="2" key="1">
    <citation type="submission" date="2020-05" db="EMBL/GenBank/DDBJ databases">
        <authorList>
            <person name="Chiriac C."/>
            <person name="Salcher M."/>
            <person name="Ghai R."/>
            <person name="Kavagutti S V."/>
        </authorList>
    </citation>
    <scope>NUCLEOTIDE SEQUENCE</scope>
</reference>
<proteinExistence type="predicted"/>
<organism evidence="2">
    <name type="scientific">uncultured Caudovirales phage</name>
    <dbReference type="NCBI Taxonomy" id="2100421"/>
    <lineage>
        <taxon>Viruses</taxon>
        <taxon>Duplodnaviria</taxon>
        <taxon>Heunggongvirae</taxon>
        <taxon>Uroviricota</taxon>
        <taxon>Caudoviricetes</taxon>
        <taxon>Peduoviridae</taxon>
        <taxon>Maltschvirus</taxon>
        <taxon>Maltschvirus maltsch</taxon>
    </lineage>
</organism>
<evidence type="ECO:0000313" key="1">
    <source>
        <dbReference type="EMBL" id="CAB4134159.1"/>
    </source>
</evidence>
<dbReference type="EMBL" id="LR798253">
    <property type="protein sequence ID" value="CAB5217807.1"/>
    <property type="molecule type" value="Genomic_DNA"/>
</dbReference>
<name>A0A6J7WJ88_9CAUD</name>
<evidence type="ECO:0000313" key="2">
    <source>
        <dbReference type="EMBL" id="CAB5217807.1"/>
    </source>
</evidence>
<gene>
    <name evidence="2" type="ORF">UFOVP205_25</name>
    <name evidence="1" type="ORF">UFOVP267_29</name>
</gene>
<sequence>MRYALLLLALVGCASQQPAPMQPVYIPRPEPIPNTAQELVMDKQIQPMGRNEVIDGVKQCESAGLRAIPIYAKRKINGYTVETVVEVTCGPRYTY</sequence>
<protein>
    <submittedName>
        <fullName evidence="2">Uncharacterized protein</fullName>
    </submittedName>
</protein>
<accession>A0A6J7WJ88</accession>
<dbReference type="EMBL" id="LR796282">
    <property type="protein sequence ID" value="CAB4134159.1"/>
    <property type="molecule type" value="Genomic_DNA"/>
</dbReference>